<organism evidence="1 2">
    <name type="scientific">Colocasia esculenta</name>
    <name type="common">Wild taro</name>
    <name type="synonym">Arum esculentum</name>
    <dbReference type="NCBI Taxonomy" id="4460"/>
    <lineage>
        <taxon>Eukaryota</taxon>
        <taxon>Viridiplantae</taxon>
        <taxon>Streptophyta</taxon>
        <taxon>Embryophyta</taxon>
        <taxon>Tracheophyta</taxon>
        <taxon>Spermatophyta</taxon>
        <taxon>Magnoliopsida</taxon>
        <taxon>Liliopsida</taxon>
        <taxon>Araceae</taxon>
        <taxon>Aroideae</taxon>
        <taxon>Colocasieae</taxon>
        <taxon>Colocasia</taxon>
    </lineage>
</organism>
<keyword evidence="2" id="KW-1185">Reference proteome</keyword>
<evidence type="ECO:0000313" key="2">
    <source>
        <dbReference type="Proteomes" id="UP000652761"/>
    </source>
</evidence>
<gene>
    <name evidence="1" type="ORF">Taro_014857</name>
</gene>
<dbReference type="Proteomes" id="UP000652761">
    <property type="component" value="Unassembled WGS sequence"/>
</dbReference>
<comment type="caution">
    <text evidence="1">The sequence shown here is derived from an EMBL/GenBank/DDBJ whole genome shotgun (WGS) entry which is preliminary data.</text>
</comment>
<evidence type="ECO:0000313" key="1">
    <source>
        <dbReference type="EMBL" id="MQL82372.1"/>
    </source>
</evidence>
<reference evidence="1" key="1">
    <citation type="submission" date="2017-07" db="EMBL/GenBank/DDBJ databases">
        <title>Taro Niue Genome Assembly and Annotation.</title>
        <authorList>
            <person name="Atibalentja N."/>
            <person name="Keating K."/>
            <person name="Fields C.J."/>
        </authorList>
    </citation>
    <scope>NUCLEOTIDE SEQUENCE</scope>
    <source>
        <strain evidence="1">Niue_2</strain>
        <tissue evidence="1">Leaf</tissue>
    </source>
</reference>
<feature type="non-terminal residue" evidence="1">
    <location>
        <position position="1"/>
    </location>
</feature>
<protein>
    <submittedName>
        <fullName evidence="1">Uncharacterized protein</fullName>
    </submittedName>
</protein>
<name>A0A843UA18_COLES</name>
<accession>A0A843UA18</accession>
<proteinExistence type="predicted"/>
<sequence length="47" mass="5356">MMLGDSIPIERQLLSFGQVPMVPYYMRVGVDPQLTNTQNWTIDVSDV</sequence>
<dbReference type="EMBL" id="NMUH01000628">
    <property type="protein sequence ID" value="MQL82372.1"/>
    <property type="molecule type" value="Genomic_DNA"/>
</dbReference>
<dbReference type="AlphaFoldDB" id="A0A843UA18"/>